<dbReference type="SUPFAM" id="SSF54909">
    <property type="entry name" value="Dimeric alpha+beta barrel"/>
    <property type="match status" value="1"/>
</dbReference>
<sequence length="136" mass="15913">MRKLKFRWIFFSLLFLVGVSISVGYNFKTQHKKKQMTAHIVYFWTNPNLSAADKEKFEAGLRSLLKIKSIKQGYVGKPSTTEARDVVDNSFAYTLMLFFDDVKGHDAYQIDPIHLKFVEENKQYWTKVVVYDADTM</sequence>
<accession>A0A1I2CJY5</accession>
<organism evidence="2 3">
    <name type="scientific">Thermoflexibacter ruber</name>
    <dbReference type="NCBI Taxonomy" id="1003"/>
    <lineage>
        <taxon>Bacteria</taxon>
        <taxon>Pseudomonadati</taxon>
        <taxon>Bacteroidota</taxon>
        <taxon>Cytophagia</taxon>
        <taxon>Cytophagales</taxon>
        <taxon>Thermoflexibacteraceae</taxon>
        <taxon>Thermoflexibacter</taxon>
    </lineage>
</organism>
<dbReference type="OrthoDB" id="7189263at2"/>
<evidence type="ECO:0000313" key="3">
    <source>
        <dbReference type="Proteomes" id="UP000199513"/>
    </source>
</evidence>
<keyword evidence="3" id="KW-1185">Reference proteome</keyword>
<dbReference type="STRING" id="1003.SAMN04488541_100546"/>
<dbReference type="Pfam" id="PF07876">
    <property type="entry name" value="Dabb"/>
    <property type="match status" value="1"/>
</dbReference>
<dbReference type="AlphaFoldDB" id="A0A1I2CJY5"/>
<protein>
    <submittedName>
        <fullName evidence="2">Stress responsive A/B Barrel Domain</fullName>
    </submittedName>
</protein>
<dbReference type="InterPro" id="IPR011008">
    <property type="entry name" value="Dimeric_a/b-barrel"/>
</dbReference>
<dbReference type="InterPro" id="IPR013097">
    <property type="entry name" value="Dabb"/>
</dbReference>
<dbReference type="PROSITE" id="PS51502">
    <property type="entry name" value="S_R_A_B_BARREL"/>
    <property type="match status" value="1"/>
</dbReference>
<evidence type="ECO:0000259" key="1">
    <source>
        <dbReference type="PROSITE" id="PS51502"/>
    </source>
</evidence>
<dbReference type="EMBL" id="FONY01000005">
    <property type="protein sequence ID" value="SFE68611.1"/>
    <property type="molecule type" value="Genomic_DNA"/>
</dbReference>
<dbReference type="Gene3D" id="3.30.70.100">
    <property type="match status" value="1"/>
</dbReference>
<reference evidence="2 3" key="1">
    <citation type="submission" date="2016-10" db="EMBL/GenBank/DDBJ databases">
        <authorList>
            <person name="de Groot N.N."/>
        </authorList>
    </citation>
    <scope>NUCLEOTIDE SEQUENCE [LARGE SCALE GENOMIC DNA]</scope>
    <source>
        <strain>GEY</strain>
        <strain evidence="3">DSM 9560</strain>
    </source>
</reference>
<gene>
    <name evidence="2" type="ORF">SAMN04488541_100546</name>
</gene>
<name>A0A1I2CJY5_9BACT</name>
<proteinExistence type="predicted"/>
<evidence type="ECO:0000313" key="2">
    <source>
        <dbReference type="EMBL" id="SFE68611.1"/>
    </source>
</evidence>
<dbReference type="RefSeq" id="WP_091540422.1">
    <property type="nucleotide sequence ID" value="NZ_FONY01000005.1"/>
</dbReference>
<dbReference type="SMART" id="SM00886">
    <property type="entry name" value="Dabb"/>
    <property type="match status" value="1"/>
</dbReference>
<dbReference type="Proteomes" id="UP000199513">
    <property type="component" value="Unassembled WGS sequence"/>
</dbReference>
<feature type="domain" description="Stress-response A/B barrel" evidence="1">
    <location>
        <begin position="37"/>
        <end position="133"/>
    </location>
</feature>